<evidence type="ECO:0000313" key="1">
    <source>
        <dbReference type="EMBL" id="AYC64388.1"/>
    </source>
</evidence>
<proteinExistence type="predicted"/>
<geneLocation type="chloroplast" evidence="1"/>
<gene>
    <name evidence="1" type="primary">orf355</name>
</gene>
<reference evidence="1" key="1">
    <citation type="submission" date="2018-07" db="EMBL/GenBank/DDBJ databases">
        <authorList>
            <person name="Quirk P.G."/>
            <person name="Krulwich T.A."/>
        </authorList>
    </citation>
    <scope>NUCLEOTIDE SEQUENCE</scope>
</reference>
<dbReference type="AlphaFoldDB" id="A0A386AY61"/>
<name>A0A386AY61_9CHLO</name>
<protein>
    <submittedName>
        <fullName evidence="1">Uncharacterized protein</fullName>
    </submittedName>
</protein>
<sequence>MNYAESLVSSRFLDIFYLLKKKAANRKRQDLLSNNLYLLKKKIMIHPQNTYREFKHTVQGSGSKNFSFLAKFRWVQDWSLGIYLLIVYSFGFFHSTASAKAVMQADISTRMVSISQRVPSQSQNEIIDLRLDPFTNQYVAETANETATYVAEVAEAANETKLATSMARIATEIKKAKYVADMAEAKANAVKKDNLTKVVALIKKKLFRSHYHYPKEPFVGIWGVCYMDRDASGQLLKNSAGQPYPVFKSHAELKNQPIPQLALQKPPSLKQALQKTVIVEVGKYAGYRLCKYFLDHYFSRRDWSDLPPIEPALNSPRPNNTNLNAVHPNRERLQPAHSGYCRNVCLCLFMFICDC</sequence>
<organism evidence="1">
    <name type="scientific">Pseudochlorodesmis sp. HV01306b</name>
    <dbReference type="NCBI Taxonomy" id="2358489"/>
    <lineage>
        <taxon>Eukaryota</taxon>
        <taxon>Viridiplantae</taxon>
        <taxon>Chlorophyta</taxon>
        <taxon>core chlorophytes</taxon>
        <taxon>Ulvophyceae</taxon>
        <taxon>TCBD clade</taxon>
        <taxon>Bryopsidales</taxon>
        <taxon>Bryopsidineae</taxon>
        <taxon>Bryopsidaceae</taxon>
        <taxon>Pseudochlorodesmis</taxon>
    </lineage>
</organism>
<keyword evidence="1" id="KW-0934">Plastid</keyword>
<reference evidence="1" key="2">
    <citation type="journal article" date="2019" name="Mol. Phylogenet. Evol.">
        <title>Reassessment of the classification of bryopsidales (chlorophyta) based on chloroplast phylogenomic analyses.</title>
        <authorList>
            <person name="Cremen M.C."/>
            <person name="Leliaert F."/>
            <person name="West J."/>
            <person name="Lam D.W."/>
            <person name="Shimada S."/>
            <person name="Lopez-Bautista J.M."/>
            <person name="Verbruggen H."/>
        </authorList>
    </citation>
    <scope>NUCLEOTIDE SEQUENCE</scope>
</reference>
<accession>A0A386AY61</accession>
<dbReference type="EMBL" id="MH591096">
    <property type="protein sequence ID" value="AYC64388.1"/>
    <property type="molecule type" value="Genomic_DNA"/>
</dbReference>
<keyword evidence="1" id="KW-0150">Chloroplast</keyword>